<reference evidence="1" key="1">
    <citation type="submission" date="2019-03" db="EMBL/GenBank/DDBJ databases">
        <title>Lake Tanganyika Metagenome-Assembled Genomes (MAGs).</title>
        <authorList>
            <person name="Tran P."/>
        </authorList>
    </citation>
    <scope>NUCLEOTIDE SEQUENCE</scope>
    <source>
        <strain evidence="1">K_DeepCast_65m_m2_066</strain>
    </source>
</reference>
<name>A0A937W534_UNCTE</name>
<gene>
    <name evidence="1" type="ORF">FJZ47_23735</name>
</gene>
<evidence type="ECO:0000313" key="1">
    <source>
        <dbReference type="EMBL" id="MBM3226787.1"/>
    </source>
</evidence>
<dbReference type="AlphaFoldDB" id="A0A937W534"/>
<proteinExistence type="predicted"/>
<protein>
    <submittedName>
        <fullName evidence="1">Uncharacterized protein</fullName>
    </submittedName>
</protein>
<sequence>MNAPKNPLKQEELLAICNGQGSDKERWLAASNPCLSSSILLDLLHSFDQVLRDGAAANPALTNDIVRQARLHHDCEAWLYIVDNPAIDLSLLQEMLVACRDPFILDRLRRRALG</sequence>
<dbReference type="Proteomes" id="UP000712673">
    <property type="component" value="Unassembled WGS sequence"/>
</dbReference>
<accession>A0A937W534</accession>
<comment type="caution">
    <text evidence="1">The sequence shown here is derived from an EMBL/GenBank/DDBJ whole genome shotgun (WGS) entry which is preliminary data.</text>
</comment>
<dbReference type="EMBL" id="VGLS01001049">
    <property type="protein sequence ID" value="MBM3226787.1"/>
    <property type="molecule type" value="Genomic_DNA"/>
</dbReference>
<evidence type="ECO:0000313" key="2">
    <source>
        <dbReference type="Proteomes" id="UP000712673"/>
    </source>
</evidence>
<organism evidence="1 2">
    <name type="scientific">Tectimicrobiota bacterium</name>
    <dbReference type="NCBI Taxonomy" id="2528274"/>
    <lineage>
        <taxon>Bacteria</taxon>
        <taxon>Pseudomonadati</taxon>
        <taxon>Nitrospinota/Tectimicrobiota group</taxon>
        <taxon>Candidatus Tectimicrobiota</taxon>
    </lineage>
</organism>